<keyword evidence="1" id="KW-0472">Membrane</keyword>
<organism evidence="2 3">
    <name type="scientific">Sporosarcina ureilytica</name>
    <dbReference type="NCBI Taxonomy" id="298596"/>
    <lineage>
        <taxon>Bacteria</taxon>
        <taxon>Bacillati</taxon>
        <taxon>Bacillota</taxon>
        <taxon>Bacilli</taxon>
        <taxon>Bacillales</taxon>
        <taxon>Caryophanaceae</taxon>
        <taxon>Sporosarcina</taxon>
    </lineage>
</organism>
<gene>
    <name evidence="2" type="ORF">BI350_14695</name>
</gene>
<evidence type="ECO:0000256" key="1">
    <source>
        <dbReference type="SAM" id="Phobius"/>
    </source>
</evidence>
<feature type="transmembrane region" description="Helical" evidence="1">
    <location>
        <begin position="39"/>
        <end position="63"/>
    </location>
</feature>
<keyword evidence="1" id="KW-1133">Transmembrane helix</keyword>
<dbReference type="EMBL" id="CP017560">
    <property type="protein sequence ID" value="AOV08661.1"/>
    <property type="molecule type" value="Genomic_DNA"/>
</dbReference>
<evidence type="ECO:0000313" key="2">
    <source>
        <dbReference type="EMBL" id="AOV08661.1"/>
    </source>
</evidence>
<dbReference type="Proteomes" id="UP000185746">
    <property type="component" value="Chromosome"/>
</dbReference>
<dbReference type="KEGG" id="surl:BI350_14695"/>
<protein>
    <submittedName>
        <fullName evidence="2">Uncharacterized protein</fullName>
    </submittedName>
</protein>
<name>A0A1D8JIY1_9BACL</name>
<dbReference type="RefSeq" id="WP_075528828.1">
    <property type="nucleotide sequence ID" value="NZ_CP017560.1"/>
</dbReference>
<feature type="transmembrane region" description="Helical" evidence="1">
    <location>
        <begin position="12"/>
        <end position="33"/>
    </location>
</feature>
<reference evidence="2 3" key="1">
    <citation type="submission" date="2016-09" db="EMBL/GenBank/DDBJ databases">
        <title>Complete genome sequence of the Lysinibacillus sphaericus LMG 22257, a specie of Bacillus with ureolytic activity that can effectively biodeposit calcium carbonate.</title>
        <authorList>
            <person name="Yan W."/>
        </authorList>
    </citation>
    <scope>NUCLEOTIDE SEQUENCE [LARGE SCALE GENOMIC DNA]</scope>
    <source>
        <strain evidence="2 3">LMG 22257</strain>
    </source>
</reference>
<dbReference type="AlphaFoldDB" id="A0A1D8JIY1"/>
<keyword evidence="3" id="KW-1185">Reference proteome</keyword>
<sequence>MSKICSSSVSLYLAGILAAVVLLGLIYFVPGLIAGVSTLLLVGIIILVIVIVLFAIAIILKGLSRLLASLRL</sequence>
<accession>A0A1D8JIY1</accession>
<keyword evidence="1" id="KW-0812">Transmembrane</keyword>
<proteinExistence type="predicted"/>
<evidence type="ECO:0000313" key="3">
    <source>
        <dbReference type="Proteomes" id="UP000185746"/>
    </source>
</evidence>